<organism evidence="1 2">
    <name type="scientific">Portunus trituberculatus</name>
    <name type="common">Swimming crab</name>
    <name type="synonym">Neptunus trituberculatus</name>
    <dbReference type="NCBI Taxonomy" id="210409"/>
    <lineage>
        <taxon>Eukaryota</taxon>
        <taxon>Metazoa</taxon>
        <taxon>Ecdysozoa</taxon>
        <taxon>Arthropoda</taxon>
        <taxon>Crustacea</taxon>
        <taxon>Multicrustacea</taxon>
        <taxon>Malacostraca</taxon>
        <taxon>Eumalacostraca</taxon>
        <taxon>Eucarida</taxon>
        <taxon>Decapoda</taxon>
        <taxon>Pleocyemata</taxon>
        <taxon>Brachyura</taxon>
        <taxon>Eubrachyura</taxon>
        <taxon>Portunoidea</taxon>
        <taxon>Portunidae</taxon>
        <taxon>Portuninae</taxon>
        <taxon>Portunus</taxon>
    </lineage>
</organism>
<evidence type="ECO:0000313" key="2">
    <source>
        <dbReference type="Proteomes" id="UP000324222"/>
    </source>
</evidence>
<name>A0A5B7GN78_PORTR</name>
<dbReference type="AlphaFoldDB" id="A0A5B7GN78"/>
<accession>A0A5B7GN78</accession>
<comment type="caution">
    <text evidence="1">The sequence shown here is derived from an EMBL/GenBank/DDBJ whole genome shotgun (WGS) entry which is preliminary data.</text>
</comment>
<dbReference type="Proteomes" id="UP000324222">
    <property type="component" value="Unassembled WGS sequence"/>
</dbReference>
<gene>
    <name evidence="1" type="ORF">E2C01_053074</name>
</gene>
<evidence type="ECO:0000313" key="1">
    <source>
        <dbReference type="EMBL" id="MPC59059.1"/>
    </source>
</evidence>
<proteinExistence type="predicted"/>
<reference evidence="1 2" key="1">
    <citation type="submission" date="2019-05" db="EMBL/GenBank/DDBJ databases">
        <title>Another draft genome of Portunus trituberculatus and its Hox gene families provides insights of decapod evolution.</title>
        <authorList>
            <person name="Jeong J.-H."/>
            <person name="Song I."/>
            <person name="Kim S."/>
            <person name="Choi T."/>
            <person name="Kim D."/>
            <person name="Ryu S."/>
            <person name="Kim W."/>
        </authorList>
    </citation>
    <scope>NUCLEOTIDE SEQUENCE [LARGE SCALE GENOMIC DNA]</scope>
    <source>
        <tissue evidence="1">Muscle</tissue>
    </source>
</reference>
<dbReference type="EMBL" id="VSRR010016217">
    <property type="protein sequence ID" value="MPC59059.1"/>
    <property type="molecule type" value="Genomic_DNA"/>
</dbReference>
<protein>
    <submittedName>
        <fullName evidence="1">Uncharacterized protein</fullName>
    </submittedName>
</protein>
<keyword evidence="2" id="KW-1185">Reference proteome</keyword>
<sequence>MSSLALASVDKNSKTFYSMLKAVPAHVAKTWSVQETMSAMESHFLNLRQQAGGDRGRWVAHRP</sequence>